<evidence type="ECO:0000313" key="2">
    <source>
        <dbReference type="EMBL" id="BDS07813.1"/>
    </source>
</evidence>
<name>A0AAT9FPE0_9BACT</name>
<sequence length="276" mass="31157">MKTSIIISTYNQPKWLRKTLLGYVNQDTHDFEIVIADDGSGEETRQVVEEYQQTAPFPVKHVWHHDSGFRKSTILNKAILFSQGDYLIFSDGDCIPRHDFVSTHLDAAEPGHFISGGYCKLPLELSRAICEDDIRTGRCFDSQWLGVHGFQNLGSKLKIGLHGQLSRFADGITTTKATWNGCNASGWKQDIVDVNGHDETMCYGGQDRELGERLINLGLRSKQFRHRAVLLHLDHPRAYKTRESIEKNLSVRAATRSSQSTWTTHGIIKPLHLLTA</sequence>
<dbReference type="EMBL" id="AP026866">
    <property type="protein sequence ID" value="BDS07813.1"/>
    <property type="molecule type" value="Genomic_DNA"/>
</dbReference>
<dbReference type="InterPro" id="IPR029044">
    <property type="entry name" value="Nucleotide-diphossugar_trans"/>
</dbReference>
<dbReference type="Pfam" id="PF00535">
    <property type="entry name" value="Glycos_transf_2"/>
    <property type="match status" value="1"/>
</dbReference>
<dbReference type="Gene3D" id="3.90.550.10">
    <property type="entry name" value="Spore Coat Polysaccharide Biosynthesis Protein SpsA, Chain A"/>
    <property type="match status" value="1"/>
</dbReference>
<dbReference type="InterPro" id="IPR001173">
    <property type="entry name" value="Glyco_trans_2-like"/>
</dbReference>
<accession>A0AAT9FPE0</accession>
<dbReference type="CDD" id="cd06420">
    <property type="entry name" value="GT2_Chondriotin_Pol_N"/>
    <property type="match status" value="1"/>
</dbReference>
<dbReference type="AlphaFoldDB" id="A0AAT9FPE0"/>
<dbReference type="KEGG" id="osu:NT6N_28530"/>
<dbReference type="PANTHER" id="PTHR43685">
    <property type="entry name" value="GLYCOSYLTRANSFERASE"/>
    <property type="match status" value="1"/>
</dbReference>
<dbReference type="SUPFAM" id="SSF53448">
    <property type="entry name" value="Nucleotide-diphospho-sugar transferases"/>
    <property type="match status" value="1"/>
</dbReference>
<protein>
    <recommendedName>
        <fullName evidence="1">Glycosyltransferase 2-like domain-containing protein</fullName>
    </recommendedName>
</protein>
<dbReference type="PANTHER" id="PTHR43685:SF3">
    <property type="entry name" value="SLR2126 PROTEIN"/>
    <property type="match status" value="1"/>
</dbReference>
<gene>
    <name evidence="2" type="ORF">NT6N_28530</name>
</gene>
<feature type="domain" description="Glycosyltransferase 2-like" evidence="1">
    <location>
        <begin position="4"/>
        <end position="110"/>
    </location>
</feature>
<reference evidence="2" key="1">
    <citation type="submission" date="2024-07" db="EMBL/GenBank/DDBJ databases">
        <title>Complete genome sequence of Verrucomicrobiaceae bacterium NT6N.</title>
        <authorList>
            <person name="Huang C."/>
            <person name="Takami H."/>
            <person name="Hamasaki K."/>
        </authorList>
    </citation>
    <scope>NUCLEOTIDE SEQUENCE</scope>
    <source>
        <strain evidence="2">NT6N</strain>
    </source>
</reference>
<proteinExistence type="predicted"/>
<evidence type="ECO:0000259" key="1">
    <source>
        <dbReference type="Pfam" id="PF00535"/>
    </source>
</evidence>
<organism evidence="2">
    <name type="scientific">Oceaniferula spumae</name>
    <dbReference type="NCBI Taxonomy" id="2979115"/>
    <lineage>
        <taxon>Bacteria</taxon>
        <taxon>Pseudomonadati</taxon>
        <taxon>Verrucomicrobiota</taxon>
        <taxon>Verrucomicrobiia</taxon>
        <taxon>Verrucomicrobiales</taxon>
        <taxon>Verrucomicrobiaceae</taxon>
        <taxon>Oceaniferula</taxon>
    </lineage>
</organism>
<dbReference type="InterPro" id="IPR050834">
    <property type="entry name" value="Glycosyltransf_2"/>
</dbReference>